<gene>
    <name evidence="7" type="ORF">SI8410_05007747</name>
</gene>
<protein>
    <recommendedName>
        <fullName evidence="6">Homing endonuclease LAGLIDADG domain-containing protein</fullName>
    </recommendedName>
</protein>
<dbReference type="OrthoDB" id="2020589at2759"/>
<dbReference type="InterPro" id="IPR002885">
    <property type="entry name" value="PPR_rpt"/>
</dbReference>
<dbReference type="PROSITE" id="PS51375">
    <property type="entry name" value="PPR"/>
    <property type="match status" value="2"/>
</dbReference>
<dbReference type="SUPFAM" id="SSF55608">
    <property type="entry name" value="Homing endonucleases"/>
    <property type="match status" value="1"/>
</dbReference>
<dbReference type="NCBIfam" id="TIGR00756">
    <property type="entry name" value="PPR"/>
    <property type="match status" value="2"/>
</dbReference>
<dbReference type="Gene3D" id="1.25.40.10">
    <property type="entry name" value="Tetratricopeptide repeat domain"/>
    <property type="match status" value="3"/>
</dbReference>
<organism evidence="7 8">
    <name type="scientific">Spirodela intermedia</name>
    <name type="common">Intermediate duckweed</name>
    <dbReference type="NCBI Taxonomy" id="51605"/>
    <lineage>
        <taxon>Eukaryota</taxon>
        <taxon>Viridiplantae</taxon>
        <taxon>Streptophyta</taxon>
        <taxon>Embryophyta</taxon>
        <taxon>Tracheophyta</taxon>
        <taxon>Spermatophyta</taxon>
        <taxon>Magnoliopsida</taxon>
        <taxon>Liliopsida</taxon>
        <taxon>Araceae</taxon>
        <taxon>Lemnoideae</taxon>
        <taxon>Spirodela</taxon>
    </lineage>
</organism>
<evidence type="ECO:0000256" key="1">
    <source>
        <dbReference type="ARBA" id="ARBA00022664"/>
    </source>
</evidence>
<dbReference type="InterPro" id="IPR004860">
    <property type="entry name" value="LAGLIDADG_dom"/>
</dbReference>
<keyword evidence="2" id="KW-0677">Repeat</keyword>
<reference evidence="7" key="1">
    <citation type="submission" date="2020-02" db="EMBL/GenBank/DDBJ databases">
        <authorList>
            <person name="Scholz U."/>
            <person name="Mascher M."/>
            <person name="Fiebig A."/>
        </authorList>
    </citation>
    <scope>NUCLEOTIDE SEQUENCE</scope>
</reference>
<dbReference type="PANTHER" id="PTHR47539">
    <property type="entry name" value="PENTATRICOPEPTIDE REPEAT-CONTAINING PROTEIN OTP51, CHLOROPLASTIC"/>
    <property type="match status" value="1"/>
</dbReference>
<feature type="compositionally biased region" description="Low complexity" evidence="5">
    <location>
        <begin position="51"/>
        <end position="63"/>
    </location>
</feature>
<dbReference type="Pfam" id="PF03161">
    <property type="entry name" value="LAGLIDADG_2"/>
    <property type="match status" value="1"/>
</dbReference>
<dbReference type="InterPro" id="IPR027434">
    <property type="entry name" value="Homing_endonucl"/>
</dbReference>
<accession>A0A7I8KIQ9</accession>
<dbReference type="GO" id="GO:0045292">
    <property type="term" value="P:mRNA cis splicing, via spliceosome"/>
    <property type="evidence" value="ECO:0007669"/>
    <property type="project" value="TreeGrafter"/>
</dbReference>
<dbReference type="Proteomes" id="UP000663760">
    <property type="component" value="Chromosome 5"/>
</dbReference>
<keyword evidence="8" id="KW-1185">Reference proteome</keyword>
<dbReference type="InterPro" id="IPR052500">
    <property type="entry name" value="Chloro/Mito_RNA_Process"/>
</dbReference>
<dbReference type="GO" id="GO:0048564">
    <property type="term" value="P:photosystem I assembly"/>
    <property type="evidence" value="ECO:0007669"/>
    <property type="project" value="TreeGrafter"/>
</dbReference>
<dbReference type="EMBL" id="LR746268">
    <property type="protein sequence ID" value="CAA7397084.1"/>
    <property type="molecule type" value="Genomic_DNA"/>
</dbReference>
<dbReference type="FunFam" id="3.10.28.10:FF:000005">
    <property type="entry name" value="Pentatricopeptide repeat-containing protein At2g15820, chloroplastic"/>
    <property type="match status" value="1"/>
</dbReference>
<dbReference type="InterPro" id="IPR011990">
    <property type="entry name" value="TPR-like_helical_dom_sf"/>
</dbReference>
<feature type="compositionally biased region" description="Low complexity" evidence="5">
    <location>
        <begin position="763"/>
        <end position="776"/>
    </location>
</feature>
<evidence type="ECO:0000256" key="3">
    <source>
        <dbReference type="ARBA" id="ARBA00023187"/>
    </source>
</evidence>
<feature type="repeat" description="PPR" evidence="4">
    <location>
        <begin position="315"/>
        <end position="349"/>
    </location>
</feature>
<feature type="region of interest" description="Disordered" evidence="5">
    <location>
        <begin position="747"/>
        <end position="776"/>
    </location>
</feature>
<evidence type="ECO:0000256" key="2">
    <source>
        <dbReference type="ARBA" id="ARBA00022737"/>
    </source>
</evidence>
<evidence type="ECO:0000313" key="8">
    <source>
        <dbReference type="Proteomes" id="UP000663760"/>
    </source>
</evidence>
<evidence type="ECO:0000256" key="5">
    <source>
        <dbReference type="SAM" id="MobiDB-lite"/>
    </source>
</evidence>
<proteinExistence type="predicted"/>
<evidence type="ECO:0000259" key="6">
    <source>
        <dbReference type="Pfam" id="PF03161"/>
    </source>
</evidence>
<dbReference type="Gene3D" id="3.10.28.10">
    <property type="entry name" value="Homing endonucleases"/>
    <property type="match status" value="1"/>
</dbReference>
<evidence type="ECO:0000313" key="7">
    <source>
        <dbReference type="EMBL" id="CAA7397084.1"/>
    </source>
</evidence>
<dbReference type="AlphaFoldDB" id="A0A7I8KIQ9"/>
<keyword evidence="1" id="KW-0507">mRNA processing</keyword>
<sequence length="776" mass="87141">MALRFLSPLSLYPTLHKPPLRSGSGSSGSPVLRHAGAARSSHGFSAPLRLSRPNAESPAAAAEAPPPRLRDQGGGAEGEEEEVLVKELEDLPEQWRRSKVAWLCKQLPGQKPGTLTRVLNAQRKWISQQDVTYLVVHCLRMRENDAAFKVYRWMLAQPRFRFDFPLATKLADCLGKDRKFLKCREVFDDIIKQGRVPSETTFHNLTAAYLSAPVQGCLDEACSVYNKMIQVGGYSPRLSLHNALFQALLGKSGPSSKRYLQQAEFIFTNLVTGELEIQRDVYAGMIWLHSHQDVVDTERIAALREEMQRRRMPEDEEVLVSVLRACSKVGDVEEAERVWNKLLESSGSATLPPQAFVYRMELHAKVGEPLRSLEIFRSMPEHGVTATAPAYSKIIEVMSRAREIGTAEELLGEFVASGLKPLSSSYASIMDMYLTSNMHDRIERLFSQCRSESQASRSIYNIYLNSLVKTGDLEKAEEIFNEMHTNPEIGSNSSSCNVILGAFLASADHTKAEKIYRLMTQKRYGIDPTLATQLDQILSSKRKVVDKPVSLKLDIEQREILVGLLLGGLRVEPDEAARSHSVVHFEFNEDHPVHSLLRKHIHQRYFEWLTPSNRLDGDGDGDDDPPHRFSTVPHSNFTFFGDKFRPRGRPAVPTLIHRWLSERALAYWYMYGGIRSSSGDVLLRLKGGEQEDAQRVIKVLQAKSIDCRVKKKGGTFWIGLQGSNAVWFWKLTEPYILEGVKEHLRPGGQSFPAEMEEEEAQLNGSDPGSNPGGSSD</sequence>
<feature type="region of interest" description="Disordered" evidence="5">
    <location>
        <begin position="1"/>
        <end position="82"/>
    </location>
</feature>
<feature type="repeat" description="PPR" evidence="4">
    <location>
        <begin position="456"/>
        <end position="486"/>
    </location>
</feature>
<dbReference type="GO" id="GO:0004519">
    <property type="term" value="F:endonuclease activity"/>
    <property type="evidence" value="ECO:0007669"/>
    <property type="project" value="InterPro"/>
</dbReference>
<feature type="domain" description="Homing endonuclease LAGLIDADG" evidence="6">
    <location>
        <begin position="558"/>
        <end position="728"/>
    </location>
</feature>
<evidence type="ECO:0000256" key="4">
    <source>
        <dbReference type="PROSITE-ProRule" id="PRU00708"/>
    </source>
</evidence>
<keyword evidence="3" id="KW-0508">mRNA splicing</keyword>
<dbReference type="GO" id="GO:0000373">
    <property type="term" value="P:Group II intron splicing"/>
    <property type="evidence" value="ECO:0007669"/>
    <property type="project" value="TreeGrafter"/>
</dbReference>
<name>A0A7I8KIQ9_SPIIN</name>
<dbReference type="Pfam" id="PF01535">
    <property type="entry name" value="PPR"/>
    <property type="match status" value="2"/>
</dbReference>
<dbReference type="PANTHER" id="PTHR47539:SF1">
    <property type="entry name" value="PENTATRICOPEPTIDE REPEAT-CONTAINING PROTEIN OTP51, CHLOROPLASTIC"/>
    <property type="match status" value="1"/>
</dbReference>